<dbReference type="SUPFAM" id="SSF53187">
    <property type="entry name" value="Zn-dependent exopeptidases"/>
    <property type="match status" value="1"/>
</dbReference>
<dbReference type="GO" id="GO:0009089">
    <property type="term" value="P:lysine biosynthetic process via diaminopimelate"/>
    <property type="evidence" value="ECO:0007669"/>
    <property type="project" value="UniProtKB-UniRule"/>
</dbReference>
<gene>
    <name evidence="7" type="primary">dapE1</name>
    <name evidence="7" type="ORF">FEAC_08270</name>
</gene>
<evidence type="ECO:0000256" key="1">
    <source>
        <dbReference type="ARBA" id="ARBA00001947"/>
    </source>
</evidence>
<keyword evidence="4" id="KW-0862">Zinc</keyword>
<dbReference type="InterPro" id="IPR050072">
    <property type="entry name" value="Peptidase_M20A"/>
</dbReference>
<keyword evidence="2" id="KW-0479">Metal-binding</keyword>
<dbReference type="InterPro" id="IPR011650">
    <property type="entry name" value="Peptidase_M20_dimer"/>
</dbReference>
<comment type="caution">
    <text evidence="7">The sequence shown here is derived from an EMBL/GenBank/DDBJ whole genome shotgun (WGS) entry which is preliminary data.</text>
</comment>
<dbReference type="RefSeq" id="WP_035388772.1">
    <property type="nucleotide sequence ID" value="NZ_JQKF01000004.1"/>
</dbReference>
<dbReference type="GO" id="GO:0008777">
    <property type="term" value="F:acetylornithine deacetylase activity"/>
    <property type="evidence" value="ECO:0007669"/>
    <property type="project" value="TreeGrafter"/>
</dbReference>
<dbReference type="GO" id="GO:0046872">
    <property type="term" value="F:metal ion binding"/>
    <property type="evidence" value="ECO:0007669"/>
    <property type="project" value="UniProtKB-KW"/>
</dbReference>
<evidence type="ECO:0000313" key="7">
    <source>
        <dbReference type="EMBL" id="KJE77393.1"/>
    </source>
</evidence>
<organism evidence="7 8">
    <name type="scientific">Ferrimicrobium acidiphilum DSM 19497</name>
    <dbReference type="NCBI Taxonomy" id="1121877"/>
    <lineage>
        <taxon>Bacteria</taxon>
        <taxon>Bacillati</taxon>
        <taxon>Actinomycetota</taxon>
        <taxon>Acidimicrobiia</taxon>
        <taxon>Acidimicrobiales</taxon>
        <taxon>Acidimicrobiaceae</taxon>
        <taxon>Ferrimicrobium</taxon>
    </lineage>
</organism>
<dbReference type="Proteomes" id="UP000032336">
    <property type="component" value="Unassembled WGS sequence"/>
</dbReference>
<sequence>MSDLESSLRDLLVIPSVSGEEDAIADYVVARLATKSDWRVDRVGNTVIAHRDGGPGPRLLLCGHLDTVPGDQGVDEDTDCFYGLGVCDMKGGLAVMLSLADRHCALPMTMVFYPCEEVAFERNGLHLLGPAEAMVADHDLAVLLEPTDGVVELGCQGSLRLRLELAGRRAHTSRPWMGVNAIDRVGELLARATDFERRRPLLAGVHFQESLSPTRVESFVANNVVPDRARLWLNYRFAPDLSGEQALEQLFEWLRPVLGDDDLLEAEEVVEGAAPVQEGFEALIESAGQVRAKLGWTDVSFLSSLGVPSVNFGPGDPLLAHGGNERLEKVKLHSSLETLASWIDSVAASV</sequence>
<evidence type="ECO:0000313" key="8">
    <source>
        <dbReference type="Proteomes" id="UP000032336"/>
    </source>
</evidence>
<comment type="cofactor">
    <cofactor evidence="1">
        <name>Zn(2+)</name>
        <dbReference type="ChEBI" id="CHEBI:29105"/>
    </cofactor>
</comment>
<dbReference type="OrthoDB" id="7055905at2"/>
<dbReference type="eggNOG" id="COG0624">
    <property type="taxonomic scope" value="Bacteria"/>
</dbReference>
<dbReference type="Gene3D" id="3.40.630.10">
    <property type="entry name" value="Zn peptidases"/>
    <property type="match status" value="1"/>
</dbReference>
<feature type="domain" description="Peptidase M20 dimerisation" evidence="6">
    <location>
        <begin position="156"/>
        <end position="260"/>
    </location>
</feature>
<dbReference type="GeneID" id="78372115"/>
<dbReference type="STRING" id="1121877.FEAC_08270"/>
<proteinExistence type="predicted"/>
<evidence type="ECO:0000256" key="2">
    <source>
        <dbReference type="ARBA" id="ARBA00022723"/>
    </source>
</evidence>
<dbReference type="Gene3D" id="3.30.70.360">
    <property type="match status" value="1"/>
</dbReference>
<dbReference type="Pfam" id="PF01546">
    <property type="entry name" value="Peptidase_M20"/>
    <property type="match status" value="1"/>
</dbReference>
<dbReference type="InterPro" id="IPR010174">
    <property type="entry name" value="Succinyl-DAP_deSuclase_DapE"/>
</dbReference>
<evidence type="ECO:0000259" key="6">
    <source>
        <dbReference type="Pfam" id="PF07687"/>
    </source>
</evidence>
<dbReference type="Pfam" id="PF07687">
    <property type="entry name" value="M20_dimer"/>
    <property type="match status" value="1"/>
</dbReference>
<keyword evidence="3 7" id="KW-0378">Hydrolase</keyword>
<dbReference type="PANTHER" id="PTHR43808">
    <property type="entry name" value="ACETYLORNITHINE DEACETYLASE"/>
    <property type="match status" value="1"/>
</dbReference>
<dbReference type="GO" id="GO:0009014">
    <property type="term" value="F:succinyl-diaminopimelate desuccinylase activity"/>
    <property type="evidence" value="ECO:0007669"/>
    <property type="project" value="UniProtKB-UniRule"/>
</dbReference>
<evidence type="ECO:0000256" key="4">
    <source>
        <dbReference type="ARBA" id="ARBA00022833"/>
    </source>
</evidence>
<name>A0A0D8FVS3_9ACTN</name>
<keyword evidence="8" id="KW-1185">Reference proteome</keyword>
<dbReference type="SUPFAM" id="SSF55031">
    <property type="entry name" value="Bacterial exopeptidase dimerisation domain"/>
    <property type="match status" value="1"/>
</dbReference>
<dbReference type="InterPro" id="IPR001261">
    <property type="entry name" value="ArgE/DapE_CS"/>
</dbReference>
<dbReference type="EC" id="3.5.1.18" evidence="5"/>
<dbReference type="InterPro" id="IPR036264">
    <property type="entry name" value="Bact_exopeptidase_dim_dom"/>
</dbReference>
<protein>
    <recommendedName>
        <fullName evidence="5">Succinyl-diaminopimelate desuccinylase</fullName>
        <ecNumber evidence="5">3.5.1.18</ecNumber>
    </recommendedName>
</protein>
<dbReference type="InterPro" id="IPR002933">
    <property type="entry name" value="Peptidase_M20"/>
</dbReference>
<evidence type="ECO:0000256" key="3">
    <source>
        <dbReference type="ARBA" id="ARBA00022801"/>
    </source>
</evidence>
<dbReference type="PROSITE" id="PS00758">
    <property type="entry name" value="ARGE_DAPE_CPG2_1"/>
    <property type="match status" value="1"/>
</dbReference>
<evidence type="ECO:0000256" key="5">
    <source>
        <dbReference type="NCBIfam" id="TIGR01900"/>
    </source>
</evidence>
<dbReference type="EMBL" id="JXUW01000005">
    <property type="protein sequence ID" value="KJE77393.1"/>
    <property type="molecule type" value="Genomic_DNA"/>
</dbReference>
<dbReference type="NCBIfam" id="TIGR01900">
    <property type="entry name" value="dapE-gram_pos"/>
    <property type="match status" value="1"/>
</dbReference>
<dbReference type="GO" id="GO:0006526">
    <property type="term" value="P:L-arginine biosynthetic process"/>
    <property type="evidence" value="ECO:0007669"/>
    <property type="project" value="TreeGrafter"/>
</dbReference>
<reference evidence="7 8" key="1">
    <citation type="submission" date="2015-01" db="EMBL/GenBank/DDBJ databases">
        <title>Draft genome of the acidophilic iron oxidizer Ferrimicrobium acidiphilum strain T23.</title>
        <authorList>
            <person name="Poehlein A."/>
            <person name="Eisen S."/>
            <person name="Schloemann M."/>
            <person name="Johnson B.D."/>
            <person name="Daniel R."/>
            <person name="Muehling M."/>
        </authorList>
    </citation>
    <scope>NUCLEOTIDE SEQUENCE [LARGE SCALE GENOMIC DNA]</scope>
    <source>
        <strain evidence="7 8">T23</strain>
    </source>
</reference>
<dbReference type="PATRIC" id="fig|1121877.4.peg.881"/>
<dbReference type="PANTHER" id="PTHR43808:SF31">
    <property type="entry name" value="N-ACETYL-L-CITRULLINE DEACETYLASE"/>
    <property type="match status" value="1"/>
</dbReference>
<accession>A0A0D8FVS3</accession>
<dbReference type="AlphaFoldDB" id="A0A0D8FVS3"/>